<reference evidence="3 4" key="1">
    <citation type="submission" date="2013-04" db="EMBL/GenBank/DDBJ databases">
        <title>Hyphomonas sp. T24B3 Genome Sequencing.</title>
        <authorList>
            <person name="Lai Q."/>
            <person name="Shao Z."/>
        </authorList>
    </citation>
    <scope>NUCLEOTIDE SEQUENCE [LARGE SCALE GENOMIC DNA]</scope>
    <source>
        <strain evidence="3 4">T24B3</strain>
    </source>
</reference>
<evidence type="ECO:0000313" key="4">
    <source>
        <dbReference type="Proteomes" id="UP000249123"/>
    </source>
</evidence>
<accession>A0A062TX16</accession>
<feature type="region of interest" description="Disordered" evidence="1">
    <location>
        <begin position="40"/>
        <end position="60"/>
    </location>
</feature>
<keyword evidence="4" id="KW-1185">Reference proteome</keyword>
<feature type="domain" description="MobA/VirD2-like nuclease" evidence="2">
    <location>
        <begin position="132"/>
        <end position="189"/>
    </location>
</feature>
<dbReference type="InterPro" id="IPR021795">
    <property type="entry name" value="DUF3363"/>
</dbReference>
<dbReference type="Pfam" id="PF03432">
    <property type="entry name" value="Relaxase"/>
    <property type="match status" value="1"/>
</dbReference>
<dbReference type="AlphaFoldDB" id="A0A062TX16"/>
<dbReference type="STRING" id="1280941.HY2_15170"/>
<sequence>MSEETPFTPRLGRIGDQGRGSGRRASRKLRRAIAKLPKATRASFTGARSGAGRAAGTRGLKTGRLSRLHMRRVVVKVHIARGGRSGSGLYRAHLGYLQRDGVDRYGEGGVLYDRESDSVDARGFLERSEQDRHQFRIIVSPEDGARLGDLKSATRELMAQMERDLGRRLDWVAVDHHNTGHPHTHIVIRGRDARMRDVVIARDYLMNGLRETAEDLLTQRLGPRRALEIAQARESEVSQDRWTGLDREIEAALEGGRIELDVASGSAARFDRAVKLRRLRHLESLGLARRLDERVFEMKSGWQDRLKREARRGDIIRTLAAEYTRQGRAVSFIEELKLGADPIRGLVKAYGPEDELRDTRFLLVEDFDGRIWHVPAGAVDMAAPPVEGAVVELRRASAMARPSDRAIAAVAEAAGGVWSQELHARHDPGSKSDYRLSLKRRLEALRRAGIGARLATGEWHIGEDFLERAAAHEAQRAGGVRLAVLSWVPAEEQVRFRGETWLDRSTDAEAPAETQIGTLRAQRQAWLREQGYLGEGQDRLSDDQRARLRVMELTRASAAIAAHTSREAVTVQPGDGFEGTLEGHVDLGAGRMAIVGNAKEFTLVPWREALGRQIGRELSIQRTARGLSWSLGMERARGLSR</sequence>
<organism evidence="3 4">
    <name type="scientific">Hyphomonas pacifica</name>
    <dbReference type="NCBI Taxonomy" id="1280941"/>
    <lineage>
        <taxon>Bacteria</taxon>
        <taxon>Pseudomonadati</taxon>
        <taxon>Pseudomonadota</taxon>
        <taxon>Alphaproteobacteria</taxon>
        <taxon>Hyphomonadales</taxon>
        <taxon>Hyphomonadaceae</taxon>
        <taxon>Hyphomonas</taxon>
    </lineage>
</organism>
<name>A0A062TX16_9PROT</name>
<comment type="caution">
    <text evidence="3">The sequence shown here is derived from an EMBL/GenBank/DDBJ whole genome shotgun (WGS) entry which is preliminary data.</text>
</comment>
<evidence type="ECO:0000259" key="2">
    <source>
        <dbReference type="Pfam" id="PF03432"/>
    </source>
</evidence>
<gene>
    <name evidence="3" type="ORF">HY3_15880</name>
</gene>
<proteinExistence type="predicted"/>
<dbReference type="EMBL" id="AWFB01000039">
    <property type="protein sequence ID" value="RAN31983.1"/>
    <property type="molecule type" value="Genomic_DNA"/>
</dbReference>
<feature type="region of interest" description="Disordered" evidence="1">
    <location>
        <begin position="1"/>
        <end position="26"/>
    </location>
</feature>
<dbReference type="InterPro" id="IPR005094">
    <property type="entry name" value="Endonuclease_MobA/VirD2"/>
</dbReference>
<dbReference type="RefSeq" id="WP_034827853.1">
    <property type="nucleotide sequence ID" value="NZ_AWFA01000035.1"/>
</dbReference>
<evidence type="ECO:0000256" key="1">
    <source>
        <dbReference type="SAM" id="MobiDB-lite"/>
    </source>
</evidence>
<dbReference type="Pfam" id="PF11843">
    <property type="entry name" value="DUF3363"/>
    <property type="match status" value="1"/>
</dbReference>
<dbReference type="eggNOG" id="COG3843">
    <property type="taxonomic scope" value="Bacteria"/>
</dbReference>
<protein>
    <recommendedName>
        <fullName evidence="2">MobA/VirD2-like nuclease domain-containing protein</fullName>
    </recommendedName>
</protein>
<dbReference type="Proteomes" id="UP000249123">
    <property type="component" value="Unassembled WGS sequence"/>
</dbReference>
<feature type="compositionally biased region" description="Low complexity" evidence="1">
    <location>
        <begin position="41"/>
        <end position="59"/>
    </location>
</feature>
<dbReference type="OrthoDB" id="9809969at2"/>
<evidence type="ECO:0000313" key="3">
    <source>
        <dbReference type="EMBL" id="RAN31983.1"/>
    </source>
</evidence>